<evidence type="ECO:0000256" key="1">
    <source>
        <dbReference type="ARBA" id="ARBA00006641"/>
    </source>
</evidence>
<keyword evidence="5 9" id="KW-0378">Hydrolase</keyword>
<accession>A0A0W1KLZ6</accession>
<dbReference type="EMBL" id="LNIZ01000001">
    <property type="protein sequence ID" value="KTF05034.1"/>
    <property type="molecule type" value="Genomic_DNA"/>
</dbReference>
<evidence type="ECO:0000256" key="3">
    <source>
        <dbReference type="ARBA" id="ARBA00022490"/>
    </source>
</evidence>
<dbReference type="STRING" id="59561.AQZ59_00342"/>
<dbReference type="InterPro" id="IPR036440">
    <property type="entry name" value="Peptidase_C15-like_sf"/>
</dbReference>
<evidence type="ECO:0000256" key="7">
    <source>
        <dbReference type="ARBA" id="ARBA00030836"/>
    </source>
</evidence>
<evidence type="ECO:0000313" key="10">
    <source>
        <dbReference type="EMBL" id="MDK8601139.1"/>
    </source>
</evidence>
<dbReference type="Proteomes" id="UP001225576">
    <property type="component" value="Unassembled WGS sequence"/>
</dbReference>
<keyword evidence="11" id="KW-1185">Reference proteome</keyword>
<reference evidence="10" key="2">
    <citation type="submission" date="2023-05" db="EMBL/GenBank/DDBJ databases">
        <title>Genomic Catalog of Human Bladder Bacteria.</title>
        <authorList>
            <person name="Du J."/>
        </authorList>
    </citation>
    <scope>NUCLEOTIDE SEQUENCE</scope>
    <source>
        <strain evidence="10">UMB1304A</strain>
    </source>
</reference>
<dbReference type="EMBL" id="JASPDQ010000002">
    <property type="protein sequence ID" value="MDK8601139.1"/>
    <property type="molecule type" value="Genomic_DNA"/>
</dbReference>
<dbReference type="Gene3D" id="3.40.630.20">
    <property type="entry name" value="Peptidase C15, pyroglutamyl peptidase I-like"/>
    <property type="match status" value="1"/>
</dbReference>
<dbReference type="GO" id="GO:0006508">
    <property type="term" value="P:proteolysis"/>
    <property type="evidence" value="ECO:0007669"/>
    <property type="project" value="UniProtKB-KW"/>
</dbReference>
<comment type="caution">
    <text evidence="9">The sequence shown here is derived from an EMBL/GenBank/DDBJ whole genome shotgun (WGS) entry which is preliminary data.</text>
</comment>
<dbReference type="PANTHER" id="PTHR23402:SF1">
    <property type="entry name" value="PYROGLUTAMYL-PEPTIDASE I"/>
    <property type="match status" value="1"/>
</dbReference>
<evidence type="ECO:0000256" key="6">
    <source>
        <dbReference type="ARBA" id="ARBA00022807"/>
    </source>
</evidence>
<dbReference type="InterPro" id="IPR000816">
    <property type="entry name" value="Peptidase_C15"/>
</dbReference>
<evidence type="ECO:0000256" key="4">
    <source>
        <dbReference type="ARBA" id="ARBA00022670"/>
    </source>
</evidence>
<dbReference type="Pfam" id="PF01470">
    <property type="entry name" value="Peptidase_C15"/>
    <property type="match status" value="1"/>
</dbReference>
<dbReference type="AlphaFoldDB" id="A0A0W1KLZ6"/>
<keyword evidence="3" id="KW-0963">Cytoplasm</keyword>
<dbReference type="PATRIC" id="fig|59561.3.peg.338"/>
<name>A0A0W1KLZ6_9ACTO</name>
<dbReference type="PRINTS" id="PR00706">
    <property type="entry name" value="PYROGLUPTASE"/>
</dbReference>
<dbReference type="PANTHER" id="PTHR23402">
    <property type="entry name" value="PROTEASE FAMILY C15 PYROGLUTAMYL-PEPTIDASE I-RELATED"/>
    <property type="match status" value="1"/>
</dbReference>
<dbReference type="CDD" id="cd00501">
    <property type="entry name" value="Peptidase_C15"/>
    <property type="match status" value="1"/>
</dbReference>
<evidence type="ECO:0000256" key="2">
    <source>
        <dbReference type="ARBA" id="ARBA00019191"/>
    </source>
</evidence>
<protein>
    <recommendedName>
        <fullName evidence="2">Pyrrolidone-carboxylate peptidase</fullName>
    </recommendedName>
    <alternativeName>
        <fullName evidence="7">5-oxoprolyl-peptidase</fullName>
    </alternativeName>
    <alternativeName>
        <fullName evidence="8">Pyroglutamyl-peptidase I</fullName>
    </alternativeName>
</protein>
<evidence type="ECO:0000313" key="11">
    <source>
        <dbReference type="Proteomes" id="UP000054404"/>
    </source>
</evidence>
<dbReference type="GO" id="GO:0005829">
    <property type="term" value="C:cytosol"/>
    <property type="evidence" value="ECO:0007669"/>
    <property type="project" value="InterPro"/>
</dbReference>
<evidence type="ECO:0000313" key="9">
    <source>
        <dbReference type="EMBL" id="KTF05034.1"/>
    </source>
</evidence>
<dbReference type="SUPFAM" id="SSF53182">
    <property type="entry name" value="Pyrrolidone carboxyl peptidase (pyroglutamate aminopeptidase)"/>
    <property type="match status" value="1"/>
</dbReference>
<dbReference type="InterPro" id="IPR016125">
    <property type="entry name" value="Peptidase_C15-like"/>
</dbReference>
<gene>
    <name evidence="9" type="primary">pcp</name>
    <name evidence="9" type="ORF">AQZ59_00342</name>
    <name evidence="10" type="ORF">QP858_01510</name>
</gene>
<keyword evidence="4" id="KW-0645">Protease</keyword>
<evidence type="ECO:0000256" key="8">
    <source>
        <dbReference type="ARBA" id="ARBA00031559"/>
    </source>
</evidence>
<dbReference type="OrthoDB" id="9812943at2"/>
<organism evidence="9 11">
    <name type="scientific">Trueperella bernardiae</name>
    <dbReference type="NCBI Taxonomy" id="59561"/>
    <lineage>
        <taxon>Bacteria</taxon>
        <taxon>Bacillati</taxon>
        <taxon>Actinomycetota</taxon>
        <taxon>Actinomycetes</taxon>
        <taxon>Actinomycetales</taxon>
        <taxon>Actinomycetaceae</taxon>
        <taxon>Trueperella</taxon>
    </lineage>
</organism>
<proteinExistence type="inferred from homology"/>
<reference evidence="9 11" key="1">
    <citation type="submission" date="2015-11" db="EMBL/GenBank/DDBJ databases">
        <title>Draft Genome Sequence of the Type Strain Trueperella bernardiae LCDC 89-0504T, Isolated from Blood Culture.</title>
        <authorList>
            <person name="Bernier A.-M."/>
            <person name="Bernard K."/>
        </authorList>
    </citation>
    <scope>NUCLEOTIDE SEQUENCE [LARGE SCALE GENOMIC DNA]</scope>
    <source>
        <strain evidence="9 11">LCDC 89-0504</strain>
    </source>
</reference>
<dbReference type="RefSeq" id="WP_062612541.1">
    <property type="nucleotide sequence ID" value="NZ_CALTZF010000001.1"/>
</dbReference>
<keyword evidence="6" id="KW-0788">Thiol protease</keyword>
<sequence>MRILLTAFGPFHTNSFNPTEHVARLVREEWQRADELTVEILPVEYGAARARVAELGAFDVHIALGLAADRTVPTIERFAMNRRDARVADNSGFIATGEEVDAGAPLALETTLPFKEMITRAREAGFPLEESRSAGLYVCNTVMFTAIQNSARAGFLHLPPQEHFSLDDGAALVDLLLEIAGE</sequence>
<dbReference type="PIRSF" id="PIRSF015592">
    <property type="entry name" value="Prld-crbxl_pptds"/>
    <property type="match status" value="1"/>
</dbReference>
<evidence type="ECO:0000256" key="5">
    <source>
        <dbReference type="ARBA" id="ARBA00022801"/>
    </source>
</evidence>
<dbReference type="Proteomes" id="UP000054404">
    <property type="component" value="Unassembled WGS sequence"/>
</dbReference>
<dbReference type="GO" id="GO:0016920">
    <property type="term" value="F:pyroglutamyl-peptidase activity"/>
    <property type="evidence" value="ECO:0007669"/>
    <property type="project" value="InterPro"/>
</dbReference>
<comment type="similarity">
    <text evidence="1">Belongs to the peptidase C15 family.</text>
</comment>